<reference evidence="1" key="1">
    <citation type="journal article" date="2014" name="Front. Microbiol.">
        <title>High frequency of phylogenetically diverse reductive dehalogenase-homologous genes in deep subseafloor sedimentary metagenomes.</title>
        <authorList>
            <person name="Kawai M."/>
            <person name="Futagami T."/>
            <person name="Toyoda A."/>
            <person name="Takaki Y."/>
            <person name="Nishi S."/>
            <person name="Hori S."/>
            <person name="Arai W."/>
            <person name="Tsubouchi T."/>
            <person name="Morono Y."/>
            <person name="Uchiyama I."/>
            <person name="Ito T."/>
            <person name="Fujiyama A."/>
            <person name="Inagaki F."/>
            <person name="Takami H."/>
        </authorList>
    </citation>
    <scope>NUCLEOTIDE SEQUENCE</scope>
    <source>
        <strain evidence="1">Expedition CK06-06</strain>
    </source>
</reference>
<dbReference type="EMBL" id="BARV01001165">
    <property type="protein sequence ID" value="GAH92788.1"/>
    <property type="molecule type" value="Genomic_DNA"/>
</dbReference>
<evidence type="ECO:0000313" key="1">
    <source>
        <dbReference type="EMBL" id="GAH92788.1"/>
    </source>
</evidence>
<gene>
    <name evidence="1" type="ORF">S06H3_03543</name>
</gene>
<comment type="caution">
    <text evidence="1">The sequence shown here is derived from an EMBL/GenBank/DDBJ whole genome shotgun (WGS) entry which is preliminary data.</text>
</comment>
<organism evidence="1">
    <name type="scientific">marine sediment metagenome</name>
    <dbReference type="NCBI Taxonomy" id="412755"/>
    <lineage>
        <taxon>unclassified sequences</taxon>
        <taxon>metagenomes</taxon>
        <taxon>ecological metagenomes</taxon>
    </lineage>
</organism>
<sequence length="284" mass="32868">MFKEGPFSLASEIVGGVKVQDVYSVQVANQRNHQAHQAQYQYFQYLSDNIGPLPVPAVLTFYTSVNGDAVPYLRNYQEAPYGFSHGLMGEYFCTGGDIGIGPGTSLAQIQLWDFNSMDDNKNYSFPIHGTVRYWLNHLIQPCAYQSWSKGGLAIYFENRCVASKYGWEEVVERRFKPMYRYYLEEVAGTPEQERINFTNHHFSNNFKPALILFYINEILKRESEQTKDLTDAMKLLYEEALVGECLSRESLIEVLNSLTDYDFTQIVDDYLYGEKKLNLDYWLK</sequence>
<name>X1LF50_9ZZZZ</name>
<proteinExistence type="predicted"/>
<dbReference type="AlphaFoldDB" id="X1LF50"/>
<protein>
    <submittedName>
        <fullName evidence="1">Uncharacterized protein</fullName>
    </submittedName>
</protein>
<accession>X1LF50</accession>